<keyword evidence="3" id="KW-0809">Transit peptide</keyword>
<dbReference type="InParanoid" id="A0A0C3B3M3"/>
<dbReference type="InterPro" id="IPR011419">
    <property type="entry name" value="ATP12_ATP_synth-F1-assembly"/>
</dbReference>
<evidence type="ECO:0000256" key="1">
    <source>
        <dbReference type="ARBA" id="ARBA00004173"/>
    </source>
</evidence>
<gene>
    <name evidence="6" type="ORF">PILCRDRAFT_518087</name>
</gene>
<dbReference type="Gene3D" id="1.10.3580.10">
    <property type="entry name" value="ATP12 ATPase"/>
    <property type="match status" value="1"/>
</dbReference>
<sequence length="289" mass="32795">MWHRAQCRRSLGPQFASPSIRQPCWTSAPWRVRHYATTTVSDGPPITETNRAQATLKRFWKTVGIDKQGDAFTVTLDKRPLKTPAGKTLLLPKSKALVATLIAHEWETQETLLKPHALPMTSLASRAIDALGEESTRAEVRASLLEYLDTDTICFYQDEPPPLVVLQEKHWDPLLNWVRSTFDVEIQKFQSILYNSQPEATKRQFDKLLAQFDPWEMAAMERATYTTKSFIVALALVKRHLTADQAAEAAQVEVNSQIERWGEVEDSHDVDFHDVRRQLGSAACLLSNI</sequence>
<dbReference type="Proteomes" id="UP000054166">
    <property type="component" value="Unassembled WGS sequence"/>
</dbReference>
<evidence type="ECO:0000313" key="6">
    <source>
        <dbReference type="EMBL" id="KIM80793.1"/>
    </source>
</evidence>
<dbReference type="STRING" id="765440.A0A0C3B3M3"/>
<reference evidence="7" key="2">
    <citation type="submission" date="2015-01" db="EMBL/GenBank/DDBJ databases">
        <title>Evolutionary Origins and Diversification of the Mycorrhizal Mutualists.</title>
        <authorList>
            <consortium name="DOE Joint Genome Institute"/>
            <consortium name="Mycorrhizal Genomics Consortium"/>
            <person name="Kohler A."/>
            <person name="Kuo A."/>
            <person name="Nagy L.G."/>
            <person name="Floudas D."/>
            <person name="Copeland A."/>
            <person name="Barry K.W."/>
            <person name="Cichocki N."/>
            <person name="Veneault-Fourrey C."/>
            <person name="LaButti K."/>
            <person name="Lindquist E.A."/>
            <person name="Lipzen A."/>
            <person name="Lundell T."/>
            <person name="Morin E."/>
            <person name="Murat C."/>
            <person name="Riley R."/>
            <person name="Ohm R."/>
            <person name="Sun H."/>
            <person name="Tunlid A."/>
            <person name="Henrissat B."/>
            <person name="Grigoriev I.V."/>
            <person name="Hibbett D.S."/>
            <person name="Martin F."/>
        </authorList>
    </citation>
    <scope>NUCLEOTIDE SEQUENCE [LARGE SCALE GENOMIC DNA]</scope>
    <source>
        <strain evidence="7">F 1598</strain>
    </source>
</reference>
<dbReference type="PANTHER" id="PTHR21013">
    <property type="entry name" value="ATP SYNTHASE MITOCHONDRIAL F1 COMPLEX ASSEMBLY FACTOR 2/ATP12 PROTEIN, MITOCHONDRIAL PRECURSOR"/>
    <property type="match status" value="1"/>
</dbReference>
<dbReference type="OrthoDB" id="5673at2759"/>
<proteinExistence type="inferred from homology"/>
<evidence type="ECO:0008006" key="8">
    <source>
        <dbReference type="Google" id="ProtNLM"/>
    </source>
</evidence>
<comment type="similarity">
    <text evidence="2">Belongs to the ATP12 family.</text>
</comment>
<dbReference type="EMBL" id="KN833002">
    <property type="protein sequence ID" value="KIM80793.1"/>
    <property type="molecule type" value="Genomic_DNA"/>
</dbReference>
<organism evidence="6 7">
    <name type="scientific">Piloderma croceum (strain F 1598)</name>
    <dbReference type="NCBI Taxonomy" id="765440"/>
    <lineage>
        <taxon>Eukaryota</taxon>
        <taxon>Fungi</taxon>
        <taxon>Dikarya</taxon>
        <taxon>Basidiomycota</taxon>
        <taxon>Agaricomycotina</taxon>
        <taxon>Agaricomycetes</taxon>
        <taxon>Agaricomycetidae</taxon>
        <taxon>Atheliales</taxon>
        <taxon>Atheliaceae</taxon>
        <taxon>Piloderma</taxon>
    </lineage>
</organism>
<dbReference type="Pfam" id="PF07542">
    <property type="entry name" value="ATP12"/>
    <property type="match status" value="1"/>
</dbReference>
<accession>A0A0C3B3M3</accession>
<dbReference type="AlphaFoldDB" id="A0A0C3B3M3"/>
<dbReference type="GO" id="GO:0033615">
    <property type="term" value="P:mitochondrial proton-transporting ATP synthase complex assembly"/>
    <property type="evidence" value="ECO:0007669"/>
    <property type="project" value="TreeGrafter"/>
</dbReference>
<reference evidence="6 7" key="1">
    <citation type="submission" date="2014-04" db="EMBL/GenBank/DDBJ databases">
        <authorList>
            <consortium name="DOE Joint Genome Institute"/>
            <person name="Kuo A."/>
            <person name="Tarkka M."/>
            <person name="Buscot F."/>
            <person name="Kohler A."/>
            <person name="Nagy L.G."/>
            <person name="Floudas D."/>
            <person name="Copeland A."/>
            <person name="Barry K.W."/>
            <person name="Cichocki N."/>
            <person name="Veneault-Fourrey C."/>
            <person name="LaButti K."/>
            <person name="Lindquist E.A."/>
            <person name="Lipzen A."/>
            <person name="Lundell T."/>
            <person name="Morin E."/>
            <person name="Murat C."/>
            <person name="Sun H."/>
            <person name="Tunlid A."/>
            <person name="Henrissat B."/>
            <person name="Grigoriev I.V."/>
            <person name="Hibbett D.S."/>
            <person name="Martin F."/>
            <person name="Nordberg H.P."/>
            <person name="Cantor M.N."/>
            <person name="Hua S.X."/>
        </authorList>
    </citation>
    <scope>NUCLEOTIDE SEQUENCE [LARGE SCALE GENOMIC DNA]</scope>
    <source>
        <strain evidence="6 7">F 1598</strain>
    </source>
</reference>
<dbReference type="SUPFAM" id="SSF160909">
    <property type="entry name" value="ATP12-like"/>
    <property type="match status" value="1"/>
</dbReference>
<dbReference type="InterPro" id="IPR042272">
    <property type="entry name" value="ATP12_ATP_synth-F1-assembly_N"/>
</dbReference>
<name>A0A0C3B3M3_PILCF</name>
<keyword evidence="7" id="KW-1185">Reference proteome</keyword>
<protein>
    <recommendedName>
        <fullName evidence="8">ATP12-domain-containing protein</fullName>
    </recommendedName>
</protein>
<dbReference type="HOGENOM" id="CLU_047893_1_0_1"/>
<comment type="subcellular location">
    <subcellularLocation>
        <location evidence="1">Mitochondrion</location>
    </subcellularLocation>
</comment>
<keyword evidence="5" id="KW-0143">Chaperone</keyword>
<dbReference type="GO" id="GO:0005739">
    <property type="term" value="C:mitochondrion"/>
    <property type="evidence" value="ECO:0007669"/>
    <property type="project" value="UniProtKB-SubCell"/>
</dbReference>
<evidence type="ECO:0000256" key="2">
    <source>
        <dbReference type="ARBA" id="ARBA00008231"/>
    </source>
</evidence>
<keyword evidence="4" id="KW-0496">Mitochondrion</keyword>
<dbReference type="Gene3D" id="3.30.2180.10">
    <property type="entry name" value="ATP12-like"/>
    <property type="match status" value="1"/>
</dbReference>
<evidence type="ECO:0000256" key="3">
    <source>
        <dbReference type="ARBA" id="ARBA00022946"/>
    </source>
</evidence>
<evidence type="ECO:0000256" key="4">
    <source>
        <dbReference type="ARBA" id="ARBA00023128"/>
    </source>
</evidence>
<dbReference type="FunCoup" id="A0A0C3B3M3">
    <property type="interactions" value="339"/>
</dbReference>
<evidence type="ECO:0000313" key="7">
    <source>
        <dbReference type="Proteomes" id="UP000054166"/>
    </source>
</evidence>
<evidence type="ECO:0000256" key="5">
    <source>
        <dbReference type="ARBA" id="ARBA00023186"/>
    </source>
</evidence>
<dbReference type="InterPro" id="IPR023335">
    <property type="entry name" value="ATP12_ortho_dom_sf"/>
</dbReference>
<dbReference type="PANTHER" id="PTHR21013:SF10">
    <property type="entry name" value="ATP SYNTHASE MITOCHONDRIAL F1 COMPLEX ASSEMBLY FACTOR 2"/>
    <property type="match status" value="1"/>
</dbReference>